<evidence type="ECO:0000256" key="3">
    <source>
        <dbReference type="ARBA" id="ARBA00022448"/>
    </source>
</evidence>
<dbReference type="InterPro" id="IPR050183">
    <property type="entry name" value="DsbB"/>
</dbReference>
<keyword evidence="4 14" id="KW-1003">Cell membrane</keyword>
<reference evidence="16 17" key="1">
    <citation type="submission" date="2016-10" db="EMBL/GenBank/DDBJ databases">
        <authorList>
            <person name="Varghese N."/>
            <person name="Submissions S."/>
        </authorList>
    </citation>
    <scope>NUCLEOTIDE SEQUENCE [LARGE SCALE GENOMIC DNA]</scope>
    <source>
        <strain evidence="16 17">Nl1</strain>
    </source>
</reference>
<dbReference type="Pfam" id="PF02600">
    <property type="entry name" value="DsbB"/>
    <property type="match status" value="1"/>
</dbReference>
<keyword evidence="9 14" id="KW-0560">Oxidoreductase</keyword>
<comment type="caution">
    <text evidence="16">The sequence shown here is derived from an EMBL/GenBank/DDBJ whole genome shotgun (WGS) entry which is preliminary data.</text>
</comment>
<evidence type="ECO:0000256" key="6">
    <source>
        <dbReference type="ARBA" id="ARBA00022692"/>
    </source>
</evidence>
<name>A0ABY0TB45_9PROT</name>
<feature type="topological domain" description="Cytoplasmic" evidence="14">
    <location>
        <begin position="160"/>
        <end position="170"/>
    </location>
</feature>
<evidence type="ECO:0000256" key="1">
    <source>
        <dbReference type="ARBA" id="ARBA00004429"/>
    </source>
</evidence>
<dbReference type="EMBL" id="FNKY01000001">
    <property type="protein sequence ID" value="SDQ56221.1"/>
    <property type="molecule type" value="Genomic_DNA"/>
</dbReference>
<dbReference type="InterPro" id="IPR003752">
    <property type="entry name" value="DiS_bond_form_DsbB/BdbC"/>
</dbReference>
<organism evidence="16 17">
    <name type="scientific">Nitrosospira multiformis</name>
    <dbReference type="NCBI Taxonomy" id="1231"/>
    <lineage>
        <taxon>Bacteria</taxon>
        <taxon>Pseudomonadati</taxon>
        <taxon>Pseudomonadota</taxon>
        <taxon>Betaproteobacteria</taxon>
        <taxon>Nitrosomonadales</taxon>
        <taxon>Nitrosomonadaceae</taxon>
        <taxon>Nitrosospira</taxon>
    </lineage>
</organism>
<feature type="transmembrane region" description="Helical" evidence="15">
    <location>
        <begin position="69"/>
        <end position="88"/>
    </location>
</feature>
<keyword evidence="11 14" id="KW-1015">Disulfide bond</keyword>
<evidence type="ECO:0000256" key="12">
    <source>
        <dbReference type="ARBA" id="ARBA00023186"/>
    </source>
</evidence>
<protein>
    <recommendedName>
        <fullName evidence="14">Disulfide bond formation protein B</fullName>
    </recommendedName>
    <alternativeName>
        <fullName evidence="14">Disulfide oxidoreductase</fullName>
    </alternativeName>
</protein>
<dbReference type="HAMAP" id="MF_00286">
    <property type="entry name" value="DsbB"/>
    <property type="match status" value="1"/>
</dbReference>
<accession>A0ABY0TB45</accession>
<evidence type="ECO:0000256" key="9">
    <source>
        <dbReference type="ARBA" id="ARBA00023002"/>
    </source>
</evidence>
<evidence type="ECO:0000256" key="7">
    <source>
        <dbReference type="ARBA" id="ARBA00022982"/>
    </source>
</evidence>
<dbReference type="InterPro" id="IPR022920">
    <property type="entry name" value="Disulphide_bond_form_DsbB"/>
</dbReference>
<sequence length="170" mass="18978">MKPGIRAIFLLIFLSCASLISYALYLQLIKNLLPCPLCVVQRVAYWLVGLTALLAFLHNPQVTVRRIYSGAMVVFAFAGAVVALRQAWLVRYPEAFECGISPEEKFLNALPIAQWWPTMFEANGDCADAIWKFASLNLPDWSAIFFLIFGGLAVYIFLPVAIGGREQSRT</sequence>
<keyword evidence="12 14" id="KW-0143">Chaperone</keyword>
<dbReference type="PANTHER" id="PTHR36570">
    <property type="entry name" value="DISULFIDE BOND FORMATION PROTEIN B"/>
    <property type="match status" value="1"/>
</dbReference>
<comment type="caution">
    <text evidence="14">Lacks conserved residue(s) required for the propagation of feature annotation.</text>
</comment>
<evidence type="ECO:0000256" key="14">
    <source>
        <dbReference type="HAMAP-Rule" id="MF_00286"/>
    </source>
</evidence>
<dbReference type="Proteomes" id="UP000183471">
    <property type="component" value="Unassembled WGS sequence"/>
</dbReference>
<feature type="disulfide bond" description="Redox-active" evidence="14">
    <location>
        <begin position="35"/>
        <end position="38"/>
    </location>
</feature>
<feature type="transmembrane region" description="Helical" evidence="15">
    <location>
        <begin position="39"/>
        <end position="57"/>
    </location>
</feature>
<keyword evidence="6 14" id="KW-0812">Transmembrane</keyword>
<feature type="topological domain" description="Periplasmic" evidence="14">
    <location>
        <begin position="26"/>
        <end position="43"/>
    </location>
</feature>
<dbReference type="PANTHER" id="PTHR36570:SF3">
    <property type="entry name" value="DISULFIDE BOND FORMATION PROTEIN B"/>
    <property type="match status" value="1"/>
</dbReference>
<feature type="transmembrane region" description="Helical" evidence="15">
    <location>
        <begin position="141"/>
        <end position="162"/>
    </location>
</feature>
<feature type="topological domain" description="Cytoplasmic" evidence="14">
    <location>
        <begin position="1"/>
        <end position="8"/>
    </location>
</feature>
<evidence type="ECO:0000256" key="5">
    <source>
        <dbReference type="ARBA" id="ARBA00022519"/>
    </source>
</evidence>
<comment type="similarity">
    <text evidence="2 14">Belongs to the DsbB family.</text>
</comment>
<evidence type="ECO:0000256" key="8">
    <source>
        <dbReference type="ARBA" id="ARBA00022989"/>
    </source>
</evidence>
<keyword evidence="13 14" id="KW-0676">Redox-active center</keyword>
<keyword evidence="3 14" id="KW-0813">Transport</keyword>
<comment type="function">
    <text evidence="14">Required for disulfide bond formation in some periplasmic proteins. Acts by oxidizing the DsbA protein.</text>
</comment>
<keyword evidence="8 14" id="KW-1133">Transmembrane helix</keyword>
<evidence type="ECO:0000256" key="13">
    <source>
        <dbReference type="ARBA" id="ARBA00023284"/>
    </source>
</evidence>
<feature type="topological domain" description="Cytoplasmic" evidence="14">
    <location>
        <begin position="61"/>
        <end position="66"/>
    </location>
</feature>
<dbReference type="Gene3D" id="1.20.1550.10">
    <property type="entry name" value="DsbB-like"/>
    <property type="match status" value="1"/>
</dbReference>
<evidence type="ECO:0000313" key="17">
    <source>
        <dbReference type="Proteomes" id="UP000183471"/>
    </source>
</evidence>
<dbReference type="RefSeq" id="WP_256324070.1">
    <property type="nucleotide sequence ID" value="NZ_FNKY01000001.1"/>
</dbReference>
<keyword evidence="7 14" id="KW-0249">Electron transport</keyword>
<evidence type="ECO:0000256" key="11">
    <source>
        <dbReference type="ARBA" id="ARBA00023157"/>
    </source>
</evidence>
<evidence type="ECO:0000256" key="2">
    <source>
        <dbReference type="ARBA" id="ARBA00008823"/>
    </source>
</evidence>
<comment type="subcellular location">
    <subcellularLocation>
        <location evidence="1">Cell inner membrane</location>
        <topology evidence="1">Multi-pass membrane protein</topology>
    </subcellularLocation>
    <subcellularLocation>
        <location evidence="14">Cell membrane</location>
        <topology evidence="14">Multi-pass membrane protein</topology>
    </subcellularLocation>
</comment>
<keyword evidence="5" id="KW-0997">Cell inner membrane</keyword>
<keyword evidence="17" id="KW-1185">Reference proteome</keyword>
<dbReference type="SUPFAM" id="SSF158442">
    <property type="entry name" value="DsbB-like"/>
    <property type="match status" value="1"/>
</dbReference>
<keyword evidence="10 14" id="KW-0472">Membrane</keyword>
<evidence type="ECO:0000256" key="10">
    <source>
        <dbReference type="ARBA" id="ARBA00023136"/>
    </source>
</evidence>
<dbReference type="InterPro" id="IPR023380">
    <property type="entry name" value="DsbB-like_sf"/>
</dbReference>
<proteinExistence type="inferred from homology"/>
<evidence type="ECO:0000256" key="15">
    <source>
        <dbReference type="SAM" id="Phobius"/>
    </source>
</evidence>
<gene>
    <name evidence="14" type="primary">dsbB</name>
    <name evidence="16" type="ORF">SAMN05216402_1333</name>
</gene>
<evidence type="ECO:0000313" key="16">
    <source>
        <dbReference type="EMBL" id="SDQ56221.1"/>
    </source>
</evidence>
<evidence type="ECO:0000256" key="4">
    <source>
        <dbReference type="ARBA" id="ARBA00022475"/>
    </source>
</evidence>